<sequence length="428" mass="46791">TKMEDANSNSGEPESHISCLFPEILAMIFSYLDIRGKGRASQVCVAWRDSAYNRHVWRNVEAKLHLRRANPSLFPSLVKRGIKRVQVLSLRRSLRDLITGIPNLESLNLCGCYNVTDIGLGHAFIQQLPQLTALNLSLCKQVTDSSLGRIGQHVKNLEVLELGGCSNVTSTGLLLVAWGLVKLKRLDLRSCRHIGDIGVGHLCGLSSHCQANGTLSLEYLGLQDCQKLSDLALKHISNGFHNLSSVNLSFCTGITDTGLKYLSKMTSLRHLNLRSCDNISDMGIGYLSEGGSHLTNLDVSFCDRIGDSGMLHLSQGLFHLTRLSLSACNISDDGISSFVKTLHDLDTLNIGQCNRVTDRSLGLISEHLKKLKSIDLYGCTKITTVGLEKIMQIPHLTTLNLGLWHQPANDATNKSSGATSDTWGSTTT</sequence>
<dbReference type="InterPro" id="IPR057207">
    <property type="entry name" value="FBXL15_LRR"/>
</dbReference>
<dbReference type="Pfam" id="PF13516">
    <property type="entry name" value="LRR_6"/>
    <property type="match status" value="2"/>
</dbReference>
<dbReference type="SMART" id="SM00368">
    <property type="entry name" value="LRR_RI"/>
    <property type="match status" value="4"/>
</dbReference>
<dbReference type="Gene3D" id="3.80.10.10">
    <property type="entry name" value="Ribonuclease Inhibitor"/>
    <property type="match status" value="3"/>
</dbReference>
<evidence type="ECO:0000259" key="3">
    <source>
        <dbReference type="Pfam" id="PF25372"/>
    </source>
</evidence>
<gene>
    <name evidence="4" type="ORF">OFUS_LOCUS11062</name>
</gene>
<dbReference type="Pfam" id="PF12937">
    <property type="entry name" value="F-box-like"/>
    <property type="match status" value="1"/>
</dbReference>
<accession>A0A8J1XFQ2</accession>
<dbReference type="FunFam" id="3.80.10.10:FF:000051">
    <property type="entry name" value="F-box and leucine-rich repeat protein 14"/>
    <property type="match status" value="1"/>
</dbReference>
<evidence type="ECO:0000313" key="5">
    <source>
        <dbReference type="Proteomes" id="UP000749559"/>
    </source>
</evidence>
<comment type="caution">
    <text evidence="4">The sequence shown here is derived from an EMBL/GenBank/DDBJ whole genome shotgun (WGS) entry which is preliminary data.</text>
</comment>
<protein>
    <recommendedName>
        <fullName evidence="6">F-box/LRR-repeat protein 14</fullName>
    </recommendedName>
</protein>
<dbReference type="SMART" id="SM00367">
    <property type="entry name" value="LRR_CC"/>
    <property type="match status" value="11"/>
</dbReference>
<evidence type="ECO:0000259" key="2">
    <source>
        <dbReference type="Pfam" id="PF12937"/>
    </source>
</evidence>
<dbReference type="InterPro" id="IPR001810">
    <property type="entry name" value="F-box_dom"/>
</dbReference>
<name>A0A8J1XFQ2_OWEFU</name>
<organism evidence="4 5">
    <name type="scientific">Owenia fusiformis</name>
    <name type="common">Polychaete worm</name>
    <dbReference type="NCBI Taxonomy" id="6347"/>
    <lineage>
        <taxon>Eukaryota</taxon>
        <taxon>Metazoa</taxon>
        <taxon>Spiralia</taxon>
        <taxon>Lophotrochozoa</taxon>
        <taxon>Annelida</taxon>
        <taxon>Polychaeta</taxon>
        <taxon>Sedentaria</taxon>
        <taxon>Canalipalpata</taxon>
        <taxon>Sabellida</taxon>
        <taxon>Oweniida</taxon>
        <taxon>Oweniidae</taxon>
        <taxon>Owenia</taxon>
    </lineage>
</organism>
<feature type="domain" description="F-box/LRR-repeat protein 15-like leucin rich repeat" evidence="3">
    <location>
        <begin position="130"/>
        <end position="204"/>
    </location>
</feature>
<dbReference type="InterPro" id="IPR036047">
    <property type="entry name" value="F-box-like_dom_sf"/>
</dbReference>
<dbReference type="InterPro" id="IPR001611">
    <property type="entry name" value="Leu-rich_rpt"/>
</dbReference>
<evidence type="ECO:0008006" key="6">
    <source>
        <dbReference type="Google" id="ProtNLM"/>
    </source>
</evidence>
<dbReference type="InterPro" id="IPR050648">
    <property type="entry name" value="F-box_LRR-repeat"/>
</dbReference>
<feature type="non-terminal residue" evidence="4">
    <location>
        <position position="1"/>
    </location>
</feature>
<keyword evidence="1" id="KW-0833">Ubl conjugation pathway</keyword>
<proteinExistence type="predicted"/>
<dbReference type="OrthoDB" id="2585512at2759"/>
<dbReference type="AlphaFoldDB" id="A0A8J1XFQ2"/>
<dbReference type="Gene3D" id="1.20.1280.50">
    <property type="match status" value="1"/>
</dbReference>
<dbReference type="InterPro" id="IPR047932">
    <property type="entry name" value="FBXL14_F-box"/>
</dbReference>
<dbReference type="SUPFAM" id="SSF81383">
    <property type="entry name" value="F-box domain"/>
    <property type="match status" value="1"/>
</dbReference>
<dbReference type="Pfam" id="PF25372">
    <property type="entry name" value="DUF7885"/>
    <property type="match status" value="2"/>
</dbReference>
<evidence type="ECO:0000313" key="4">
    <source>
        <dbReference type="EMBL" id="CAH1784941.1"/>
    </source>
</evidence>
<dbReference type="GO" id="GO:0005737">
    <property type="term" value="C:cytoplasm"/>
    <property type="evidence" value="ECO:0007669"/>
    <property type="project" value="TreeGrafter"/>
</dbReference>
<dbReference type="EMBL" id="CAIIXF020000005">
    <property type="protein sequence ID" value="CAH1784941.1"/>
    <property type="molecule type" value="Genomic_DNA"/>
</dbReference>
<dbReference type="SUPFAM" id="SSF52047">
    <property type="entry name" value="RNI-like"/>
    <property type="match status" value="1"/>
</dbReference>
<feature type="domain" description="F-box/LRR-repeat protein 15-like leucin rich repeat" evidence="3">
    <location>
        <begin position="292"/>
        <end position="362"/>
    </location>
</feature>
<reference evidence="4" key="1">
    <citation type="submission" date="2022-03" db="EMBL/GenBank/DDBJ databases">
        <authorList>
            <person name="Martin C."/>
        </authorList>
    </citation>
    <scope>NUCLEOTIDE SEQUENCE</scope>
</reference>
<dbReference type="Proteomes" id="UP000749559">
    <property type="component" value="Unassembled WGS sequence"/>
</dbReference>
<dbReference type="PANTHER" id="PTHR13382:SF76">
    <property type="entry name" value="F-BOX AND LEUCINE-RICH REPEAT PROTEIN 14-RELATED"/>
    <property type="match status" value="1"/>
</dbReference>
<dbReference type="InterPro" id="IPR032675">
    <property type="entry name" value="LRR_dom_sf"/>
</dbReference>
<dbReference type="FunFam" id="1.20.1280.50:FF:000059">
    <property type="entry name" value="Partner of Paired"/>
    <property type="match status" value="1"/>
</dbReference>
<keyword evidence="5" id="KW-1185">Reference proteome</keyword>
<dbReference type="InterPro" id="IPR006553">
    <property type="entry name" value="Leu-rich_rpt_Cys-con_subtyp"/>
</dbReference>
<dbReference type="PANTHER" id="PTHR13382">
    <property type="entry name" value="MITOCHONDRIAL ATP SYNTHASE COUPLING FACTOR B"/>
    <property type="match status" value="1"/>
</dbReference>
<dbReference type="CDD" id="cd22125">
    <property type="entry name" value="F-box_FBXL14"/>
    <property type="match status" value="1"/>
</dbReference>
<evidence type="ECO:0000256" key="1">
    <source>
        <dbReference type="ARBA" id="ARBA00022786"/>
    </source>
</evidence>
<feature type="domain" description="F-box" evidence="2">
    <location>
        <begin position="22"/>
        <end position="60"/>
    </location>
</feature>